<accession>A0ABU7WHH0</accession>
<dbReference type="Pfam" id="PF08922">
    <property type="entry name" value="DUF1905"/>
    <property type="match status" value="1"/>
</dbReference>
<evidence type="ECO:0000313" key="2">
    <source>
        <dbReference type="Proteomes" id="UP001358324"/>
    </source>
</evidence>
<reference evidence="1 2" key="1">
    <citation type="submission" date="2024-01" db="EMBL/GenBank/DDBJ databases">
        <title>Novel species of the genus Luteimonas isolated from rivers.</title>
        <authorList>
            <person name="Lu H."/>
        </authorList>
    </citation>
    <scope>NUCLEOTIDE SEQUENCE [LARGE SCALE GENOMIC DNA]</scope>
    <source>
        <strain evidence="1 2">SMYT11W</strain>
    </source>
</reference>
<dbReference type="Pfam" id="PF13376">
    <property type="entry name" value="OmdA"/>
    <property type="match status" value="1"/>
</dbReference>
<keyword evidence="2" id="KW-1185">Reference proteome</keyword>
<proteinExistence type="predicted"/>
<dbReference type="EMBL" id="JAZHBM010000003">
    <property type="protein sequence ID" value="MEF3083167.1"/>
    <property type="molecule type" value="Genomic_DNA"/>
</dbReference>
<organism evidence="1 2">
    <name type="scientific">Luteimonas flava</name>
    <dbReference type="NCBI Taxonomy" id="3115822"/>
    <lineage>
        <taxon>Bacteria</taxon>
        <taxon>Pseudomonadati</taxon>
        <taxon>Pseudomonadota</taxon>
        <taxon>Gammaproteobacteria</taxon>
        <taxon>Lysobacterales</taxon>
        <taxon>Lysobacteraceae</taxon>
        <taxon>Luteimonas</taxon>
    </lineage>
</organism>
<evidence type="ECO:0000313" key="1">
    <source>
        <dbReference type="EMBL" id="MEF3083167.1"/>
    </source>
</evidence>
<protein>
    <submittedName>
        <fullName evidence="1">YdeI/OmpD-associated family protein</fullName>
    </submittedName>
</protein>
<dbReference type="RefSeq" id="WP_332079680.1">
    <property type="nucleotide sequence ID" value="NZ_JAZHBM010000003.1"/>
</dbReference>
<sequence>MPASTPIRCQVRLLRPATPKTATWTFVVLPAAASARLPTRSMVTVDGTLAGQSFQATLAPDGVGSHWFKVEKKLREAADVAVGDRVELVLSPMAEEPEPTVPADVRKALAAHPPAHAQWKTLTAVQRRDWIHWITSGKKAETRVKRLATACDMLGSGKRRACCFDRSGMYSKGNMGAPEAADAS</sequence>
<dbReference type="Proteomes" id="UP001358324">
    <property type="component" value="Unassembled WGS sequence"/>
</dbReference>
<dbReference type="InterPro" id="IPR037079">
    <property type="entry name" value="AF2212/PG0164-like_sf"/>
</dbReference>
<name>A0ABU7WHH0_9GAMM</name>
<dbReference type="Gene3D" id="2.40.30.100">
    <property type="entry name" value="AF2212/PG0164-like"/>
    <property type="match status" value="1"/>
</dbReference>
<gene>
    <name evidence="1" type="ORF">V3391_13220</name>
</gene>
<dbReference type="InterPro" id="IPR015018">
    <property type="entry name" value="DUF1905"/>
</dbReference>
<dbReference type="SUPFAM" id="SSF141694">
    <property type="entry name" value="AF2212/PG0164-like"/>
    <property type="match status" value="1"/>
</dbReference>
<comment type="caution">
    <text evidence="1">The sequence shown here is derived from an EMBL/GenBank/DDBJ whole genome shotgun (WGS) entry which is preliminary data.</text>
</comment>